<reference evidence="1 2" key="1">
    <citation type="submission" date="2015-07" db="EMBL/GenBank/DDBJ databases">
        <title>Genome sequencing of Kibdelosporangium phytohabitans.</title>
        <authorList>
            <person name="Qin S."/>
            <person name="Xing K."/>
        </authorList>
    </citation>
    <scope>NUCLEOTIDE SEQUENCE [LARGE SCALE GENOMIC DNA]</scope>
    <source>
        <strain evidence="1 2">KLBMP1111</strain>
    </source>
</reference>
<protein>
    <recommendedName>
        <fullName evidence="3">S-adenosyl methyltransferase</fullName>
    </recommendedName>
</protein>
<organism evidence="1 2">
    <name type="scientific">Kibdelosporangium phytohabitans</name>
    <dbReference type="NCBI Taxonomy" id="860235"/>
    <lineage>
        <taxon>Bacteria</taxon>
        <taxon>Bacillati</taxon>
        <taxon>Actinomycetota</taxon>
        <taxon>Actinomycetes</taxon>
        <taxon>Pseudonocardiales</taxon>
        <taxon>Pseudonocardiaceae</taxon>
        <taxon>Kibdelosporangium</taxon>
    </lineage>
</organism>
<dbReference type="Proteomes" id="UP000063699">
    <property type="component" value="Chromosome"/>
</dbReference>
<dbReference type="PIRSF" id="PIRSF017393">
    <property type="entry name" value="MTase_SAV2177"/>
    <property type="match status" value="1"/>
</dbReference>
<keyword evidence="2" id="KW-1185">Reference proteome</keyword>
<gene>
    <name evidence="1" type="ORF">AOZ06_14920</name>
</gene>
<dbReference type="RefSeq" id="WP_054289945.1">
    <property type="nucleotide sequence ID" value="NZ_CP012752.1"/>
</dbReference>
<dbReference type="KEGG" id="kphy:AOZ06_14920"/>
<dbReference type="Gene3D" id="3.40.50.150">
    <property type="entry name" value="Vaccinia Virus protein VP39"/>
    <property type="match status" value="1"/>
</dbReference>
<dbReference type="SUPFAM" id="SSF53335">
    <property type="entry name" value="S-adenosyl-L-methionine-dependent methyltransferases"/>
    <property type="match status" value="1"/>
</dbReference>
<dbReference type="AlphaFoldDB" id="A0A0N9I0R6"/>
<proteinExistence type="predicted"/>
<evidence type="ECO:0008006" key="3">
    <source>
        <dbReference type="Google" id="ProtNLM"/>
    </source>
</evidence>
<sequence>MDLPQIDITKPSIARVYDAGLGGKDNYEVDRAILRAILEHSPDAMLAARDNREWLIRVTRFLAGEAKISQFLDLGSGLPTAENTHQVAQRLNSEATVVYVDNDPIVLAHGRALLAENEQTHFIAGDLTEAAGLLENSDVHRYLDFSQPMALYQIGTLHHCADPDAIRDFMRVYVDALAPGSYVAISHFFDPGSGADSESAQRTQRLLTGSPMGSGFFRLRAEIESFFAGLDLVEPGIVAAAEWWPDGPRVRPLVRPQRLIVAGLAVKR</sequence>
<dbReference type="EMBL" id="CP012752">
    <property type="protein sequence ID" value="ALG08038.1"/>
    <property type="molecule type" value="Genomic_DNA"/>
</dbReference>
<dbReference type="STRING" id="860235.AOZ06_14920"/>
<dbReference type="InterPro" id="IPR029063">
    <property type="entry name" value="SAM-dependent_MTases_sf"/>
</dbReference>
<name>A0A0N9I0R6_9PSEU</name>
<evidence type="ECO:0000313" key="2">
    <source>
        <dbReference type="Proteomes" id="UP000063699"/>
    </source>
</evidence>
<dbReference type="OrthoDB" id="4134439at2"/>
<accession>A0A0N9I0R6</accession>
<dbReference type="Pfam" id="PF04672">
    <property type="entry name" value="Methyltransf_19"/>
    <property type="match status" value="1"/>
</dbReference>
<dbReference type="InterPro" id="IPR006764">
    <property type="entry name" value="SAM_dep_MeTrfase_SAV2177_type"/>
</dbReference>
<evidence type="ECO:0000313" key="1">
    <source>
        <dbReference type="EMBL" id="ALG08038.1"/>
    </source>
</evidence>